<gene>
    <name evidence="14" type="ORF">ISN44_As03g020990</name>
</gene>
<keyword evidence="9 12" id="KW-0408">Iron</keyword>
<feature type="transmembrane region" description="Helical" evidence="13">
    <location>
        <begin position="12"/>
        <end position="30"/>
    </location>
</feature>
<keyword evidence="8 12" id="KW-0560">Oxidoreductase</keyword>
<evidence type="ECO:0000256" key="7">
    <source>
        <dbReference type="ARBA" id="ARBA00022989"/>
    </source>
</evidence>
<accession>A0A8T2F7R2</accession>
<evidence type="ECO:0000256" key="6">
    <source>
        <dbReference type="ARBA" id="ARBA00022723"/>
    </source>
</evidence>
<keyword evidence="15" id="KW-1185">Reference proteome</keyword>
<dbReference type="PANTHER" id="PTHR24298:SF453">
    <property type="entry name" value="CYTOCHROME P450 705A22"/>
    <property type="match status" value="1"/>
</dbReference>
<reference evidence="14 15" key="1">
    <citation type="submission" date="2020-12" db="EMBL/GenBank/DDBJ databases">
        <title>Concerted genomic and epigenomic changes stabilize Arabidopsis allopolyploids.</title>
        <authorList>
            <person name="Chen Z."/>
        </authorList>
    </citation>
    <scope>NUCLEOTIDE SEQUENCE [LARGE SCALE GENOMIC DNA]</scope>
    <source>
        <strain evidence="14">As9502</strain>
        <tissue evidence="14">Leaf</tissue>
    </source>
</reference>
<dbReference type="FunFam" id="1.10.630.10:FF:000019">
    <property type="entry name" value="Cytochrome P450 family protein"/>
    <property type="match status" value="1"/>
</dbReference>
<evidence type="ECO:0000256" key="4">
    <source>
        <dbReference type="ARBA" id="ARBA00022617"/>
    </source>
</evidence>
<proteinExistence type="inferred from homology"/>
<keyword evidence="10 12" id="KW-0503">Monooxygenase</keyword>
<evidence type="ECO:0000256" key="3">
    <source>
        <dbReference type="ARBA" id="ARBA00010617"/>
    </source>
</evidence>
<dbReference type="Pfam" id="PF00067">
    <property type="entry name" value="p450"/>
    <property type="match status" value="1"/>
</dbReference>
<evidence type="ECO:0000256" key="9">
    <source>
        <dbReference type="ARBA" id="ARBA00023004"/>
    </source>
</evidence>
<comment type="cofactor">
    <cofactor evidence="1">
        <name>heme</name>
        <dbReference type="ChEBI" id="CHEBI:30413"/>
    </cofactor>
</comment>
<keyword evidence="4 12" id="KW-0349">Heme</keyword>
<dbReference type="Proteomes" id="UP000694251">
    <property type="component" value="Chromosome 3"/>
</dbReference>
<evidence type="ECO:0000256" key="8">
    <source>
        <dbReference type="ARBA" id="ARBA00023002"/>
    </source>
</evidence>
<dbReference type="CDD" id="cd20655">
    <property type="entry name" value="CYP93"/>
    <property type="match status" value="1"/>
</dbReference>
<evidence type="ECO:0000256" key="12">
    <source>
        <dbReference type="RuleBase" id="RU000461"/>
    </source>
</evidence>
<keyword evidence="11 13" id="KW-0472">Membrane</keyword>
<evidence type="ECO:0000256" key="1">
    <source>
        <dbReference type="ARBA" id="ARBA00001971"/>
    </source>
</evidence>
<evidence type="ECO:0000256" key="11">
    <source>
        <dbReference type="ARBA" id="ARBA00023136"/>
    </source>
</evidence>
<evidence type="ECO:0000313" key="15">
    <source>
        <dbReference type="Proteomes" id="UP000694251"/>
    </source>
</evidence>
<evidence type="ECO:0000256" key="10">
    <source>
        <dbReference type="ARBA" id="ARBA00023033"/>
    </source>
</evidence>
<dbReference type="GO" id="GO:0005506">
    <property type="term" value="F:iron ion binding"/>
    <property type="evidence" value="ECO:0007669"/>
    <property type="project" value="InterPro"/>
</dbReference>
<evidence type="ECO:0000256" key="5">
    <source>
        <dbReference type="ARBA" id="ARBA00022692"/>
    </source>
</evidence>
<evidence type="ECO:0000256" key="13">
    <source>
        <dbReference type="SAM" id="Phobius"/>
    </source>
</evidence>
<dbReference type="InterPro" id="IPR051103">
    <property type="entry name" value="Plant_metabolite_P450s"/>
</dbReference>
<evidence type="ECO:0000256" key="2">
    <source>
        <dbReference type="ARBA" id="ARBA00004167"/>
    </source>
</evidence>
<name>A0A8T2F7R2_ARASU</name>
<protein>
    <submittedName>
        <fullName evidence="14">Cytochrome P450</fullName>
    </submittedName>
</protein>
<keyword evidence="7 13" id="KW-1133">Transmembrane helix</keyword>
<dbReference type="GO" id="GO:0020037">
    <property type="term" value="F:heme binding"/>
    <property type="evidence" value="ECO:0007669"/>
    <property type="project" value="InterPro"/>
</dbReference>
<dbReference type="OrthoDB" id="1470350at2759"/>
<evidence type="ECO:0000313" key="14">
    <source>
        <dbReference type="EMBL" id="KAG7631922.1"/>
    </source>
</evidence>
<dbReference type="AlphaFoldDB" id="A0A8T2F7R2"/>
<keyword evidence="5 13" id="KW-0812">Transmembrane</keyword>
<sequence length="515" mass="58711">MEAVISFDFQNCFIFILIFLLTFLCFFFFFKKPKDSRVNFDLPPSPPSLPIIGHVHLLLSTLTHKSLQKLSSRYGPLLYLRIFNVPIILVSSASVAYEIFRTQDVNISSRGVTAVDESLVFGSSSFVTAPYGDYWKFMKKLTVMKLLGPQAQEQSRDIRSDDIKRFCRNLLDKARKKESVEIGKEAMNLMNNILCKMSMGRSFSEENGETEKLRGLVTESIGLMKKMFLAVLLRRQLQKLGISLFKKDIMGVSNKFDVLLEKVLVEHREKPEKDQGTVMLDVLLAAYGDENAEYKITKNHIKAFFVDLFIGATDTSVQTIQWTMAEIMNNTHILERMREEIDSVVGKSRLIQETDLPNLPYLHAVIKEALRLHPPGPLLPREFQQGCKIGGFYIPEKTTLLVNAYVVMRDPNVWEDPEEFKPERFLASSRSGQEDERREQALKFLPFGSGRRGCPGSNLAYMIVGSAIGMMVQCFDWRIEGEKVNMKEAVKGTILTMAHPLKLTPVTRQPPLTWI</sequence>
<dbReference type="GO" id="GO:0016709">
    <property type="term" value="F:oxidoreductase activity, acting on paired donors, with incorporation or reduction of molecular oxygen, NAD(P)H as one donor, and incorporation of one atom of oxygen"/>
    <property type="evidence" value="ECO:0007669"/>
    <property type="project" value="TreeGrafter"/>
</dbReference>
<organism evidence="14 15">
    <name type="scientific">Arabidopsis suecica</name>
    <name type="common">Swedish thale-cress</name>
    <name type="synonym">Cardaminopsis suecica</name>
    <dbReference type="NCBI Taxonomy" id="45249"/>
    <lineage>
        <taxon>Eukaryota</taxon>
        <taxon>Viridiplantae</taxon>
        <taxon>Streptophyta</taxon>
        <taxon>Embryophyta</taxon>
        <taxon>Tracheophyta</taxon>
        <taxon>Spermatophyta</taxon>
        <taxon>Magnoliopsida</taxon>
        <taxon>eudicotyledons</taxon>
        <taxon>Gunneridae</taxon>
        <taxon>Pentapetalae</taxon>
        <taxon>rosids</taxon>
        <taxon>malvids</taxon>
        <taxon>Brassicales</taxon>
        <taxon>Brassicaceae</taxon>
        <taxon>Camelineae</taxon>
        <taxon>Arabidopsis</taxon>
    </lineage>
</organism>
<comment type="caution">
    <text evidence="14">The sequence shown here is derived from an EMBL/GenBank/DDBJ whole genome shotgun (WGS) entry which is preliminary data.</text>
</comment>
<keyword evidence="6 12" id="KW-0479">Metal-binding</keyword>
<dbReference type="EMBL" id="JAEFBJ010000003">
    <property type="protein sequence ID" value="KAG7631922.1"/>
    <property type="molecule type" value="Genomic_DNA"/>
</dbReference>
<dbReference type="GO" id="GO:0016020">
    <property type="term" value="C:membrane"/>
    <property type="evidence" value="ECO:0007669"/>
    <property type="project" value="UniProtKB-SubCell"/>
</dbReference>
<dbReference type="InterPro" id="IPR001128">
    <property type="entry name" value="Cyt_P450"/>
</dbReference>
<dbReference type="InterPro" id="IPR017972">
    <property type="entry name" value="Cyt_P450_CS"/>
</dbReference>
<comment type="similarity">
    <text evidence="3 12">Belongs to the cytochrome P450 family.</text>
</comment>
<comment type="subcellular location">
    <subcellularLocation>
        <location evidence="2">Membrane</location>
        <topology evidence="2">Single-pass membrane protein</topology>
    </subcellularLocation>
</comment>
<dbReference type="PROSITE" id="PS00086">
    <property type="entry name" value="CYTOCHROME_P450"/>
    <property type="match status" value="1"/>
</dbReference>
<dbReference type="PANTHER" id="PTHR24298">
    <property type="entry name" value="FLAVONOID 3'-MONOOXYGENASE-RELATED"/>
    <property type="match status" value="1"/>
</dbReference>